<gene>
    <name evidence="4" type="ORF">COV01_00885</name>
</gene>
<comment type="catalytic activity">
    <reaction evidence="2">
        <text>2,5-diamino-6-hydroxy-4-(5-phosphoribosylamino)-pyrimidine + H2O = 2,5,6-triamino-4-hydroxypyrimidine + D-ribose 5-phosphate</text>
        <dbReference type="Rhea" id="RHEA:23436"/>
        <dbReference type="ChEBI" id="CHEBI:15377"/>
        <dbReference type="ChEBI" id="CHEBI:58614"/>
        <dbReference type="ChEBI" id="CHEBI:78346"/>
        <dbReference type="ChEBI" id="CHEBI:137796"/>
    </reaction>
</comment>
<organism evidence="4 5">
    <name type="scientific">Candidatus Taylorbacteria bacterium CG10_big_fil_rev_8_21_14_0_10_41_48</name>
    <dbReference type="NCBI Taxonomy" id="1975024"/>
    <lineage>
        <taxon>Bacteria</taxon>
        <taxon>Candidatus Tayloriibacteriota</taxon>
    </lineage>
</organism>
<reference evidence="5" key="1">
    <citation type="submission" date="2017-09" db="EMBL/GenBank/DDBJ databases">
        <title>Depth-based differentiation of microbial function through sediment-hosted aquifers and enrichment of novel symbionts in the deep terrestrial subsurface.</title>
        <authorList>
            <person name="Probst A.J."/>
            <person name="Ladd B."/>
            <person name="Jarett J.K."/>
            <person name="Geller-Mcgrath D.E."/>
            <person name="Sieber C.M.K."/>
            <person name="Emerson J.B."/>
            <person name="Anantharaman K."/>
            <person name="Thomas B.C."/>
            <person name="Malmstrom R."/>
            <person name="Stieglmeier M."/>
            <person name="Klingl A."/>
            <person name="Woyke T."/>
            <person name="Ryan C.M."/>
            <person name="Banfield J.F."/>
        </authorList>
    </citation>
    <scope>NUCLEOTIDE SEQUENCE [LARGE SCALE GENOMIC DNA]</scope>
</reference>
<evidence type="ECO:0000259" key="3">
    <source>
        <dbReference type="Pfam" id="PF08719"/>
    </source>
</evidence>
<name>A0A2M8LD85_9BACT</name>
<comment type="catalytic activity">
    <reaction evidence="1">
        <text>5-amino-6-(5-phospho-D-ribosylamino)uracil + H2O = 5,6-diaminouracil + D-ribose 5-phosphate</text>
        <dbReference type="Rhea" id="RHEA:55020"/>
        <dbReference type="ChEBI" id="CHEBI:15377"/>
        <dbReference type="ChEBI" id="CHEBI:46252"/>
        <dbReference type="ChEBI" id="CHEBI:58453"/>
        <dbReference type="ChEBI" id="CHEBI:78346"/>
    </reaction>
</comment>
<dbReference type="Proteomes" id="UP000228700">
    <property type="component" value="Unassembled WGS sequence"/>
</dbReference>
<sequence length="159" mass="19205">MKKDPILFYEHEFYVCSNFSSFEVEYKGETWKTAEHAYQASKYEDDEIRKSIQRARSSHDAMKIAKNMHSDKKRNDWYEVKLNIMEEICRAKLSQHFYVQKKLLQTEDRDLIENSPRDSFWGWGENKNGENNLGKIWMKLREELKTDEIKKLHEDPSFQ</sequence>
<protein>
    <recommendedName>
        <fullName evidence="3">NADAR domain-containing protein</fullName>
    </recommendedName>
</protein>
<feature type="domain" description="NADAR" evidence="3">
    <location>
        <begin position="8"/>
        <end position="145"/>
    </location>
</feature>
<evidence type="ECO:0000313" key="4">
    <source>
        <dbReference type="EMBL" id="PJE74570.1"/>
    </source>
</evidence>
<dbReference type="Gene3D" id="1.10.357.40">
    <property type="entry name" value="YbiA-like"/>
    <property type="match status" value="1"/>
</dbReference>
<dbReference type="SUPFAM" id="SSF143990">
    <property type="entry name" value="YbiA-like"/>
    <property type="match status" value="1"/>
</dbReference>
<evidence type="ECO:0000313" key="5">
    <source>
        <dbReference type="Proteomes" id="UP000228700"/>
    </source>
</evidence>
<comment type="caution">
    <text evidence="4">The sequence shown here is derived from an EMBL/GenBank/DDBJ whole genome shotgun (WGS) entry which is preliminary data.</text>
</comment>
<evidence type="ECO:0000256" key="1">
    <source>
        <dbReference type="ARBA" id="ARBA00000022"/>
    </source>
</evidence>
<dbReference type="InterPro" id="IPR037238">
    <property type="entry name" value="YbiA-like_sf"/>
</dbReference>
<dbReference type="InterPro" id="IPR012816">
    <property type="entry name" value="NADAR"/>
</dbReference>
<dbReference type="AlphaFoldDB" id="A0A2M8LD85"/>
<proteinExistence type="predicted"/>
<dbReference type="Pfam" id="PF08719">
    <property type="entry name" value="NADAR"/>
    <property type="match status" value="1"/>
</dbReference>
<dbReference type="CDD" id="cd15457">
    <property type="entry name" value="NADAR"/>
    <property type="match status" value="1"/>
</dbReference>
<accession>A0A2M8LD85</accession>
<dbReference type="NCBIfam" id="TIGR02464">
    <property type="entry name" value="ribofla_fusion"/>
    <property type="match status" value="1"/>
</dbReference>
<dbReference type="EMBL" id="PFEQ01000001">
    <property type="protein sequence ID" value="PJE74570.1"/>
    <property type="molecule type" value="Genomic_DNA"/>
</dbReference>
<evidence type="ECO:0000256" key="2">
    <source>
        <dbReference type="ARBA" id="ARBA00000751"/>
    </source>
</evidence>